<dbReference type="Gene3D" id="1.25.40.10">
    <property type="entry name" value="Tetratricopeptide repeat domain"/>
    <property type="match status" value="4"/>
</dbReference>
<sequence>MAWSSTAGARALSDAVRSAAGQSRFREALAFYTALHRSSSSTNPTDTFAATSALKSCARLPSPRSGAALHAHLRKLGFAPSDVYVHTALVDLYGRTSGPVDAWKLFDEMPGRSVIPWNALLSACVKSGWIHAARELFEDMPVRDIISWNTMVSGYAKAGDMTAAVALFQRIPEKNSETWNGMISGYVEYGDMESARKLFDEMPEKSNVSWTVMIGGYARQGDVDAARLLFDKMGSRERFAWNAMIACYAQNGRPREALRLFNRMLKVHVSGGAQPDEKTFSCLLSACSQLGHLRFGRWLESYIANVGVELDDQLRTAFVDLYAKCGSIDRAFELFNRLGMRDVVSYSAMIVGCGINGKSTEAIYLYKQMLDDKISPNEVTFMGLLTAYSHAGLVEEGCKCFASMANDHGVTPLVDHYAIMVDLFGRAGQLKEAYNLIRSMPTRPHAGVWGALLLACRLHGNVELGEVAAEAYSELEPDSNAHSVVLANIYAAAGKWDNARRLWKVMEERGMSKIEGCSWAEPG</sequence>
<protein>
    <recommendedName>
        <fullName evidence="5">Pentatricopeptide repeat-containing protein</fullName>
    </recommendedName>
</protein>
<reference evidence="3" key="1">
    <citation type="submission" date="2017-07" db="EMBL/GenBank/DDBJ databases">
        <title>Taro Niue Genome Assembly and Annotation.</title>
        <authorList>
            <person name="Atibalentja N."/>
            <person name="Keating K."/>
            <person name="Fields C.J."/>
        </authorList>
    </citation>
    <scope>NUCLEOTIDE SEQUENCE</scope>
    <source>
        <strain evidence="3">Niue_2</strain>
        <tissue evidence="3">Leaf</tissue>
    </source>
</reference>
<dbReference type="InterPro" id="IPR011990">
    <property type="entry name" value="TPR-like_helical_dom_sf"/>
</dbReference>
<feature type="repeat" description="PPR" evidence="2">
    <location>
        <begin position="342"/>
        <end position="376"/>
    </location>
</feature>
<feature type="repeat" description="PPR" evidence="2">
    <location>
        <begin position="175"/>
        <end position="209"/>
    </location>
</feature>
<dbReference type="GO" id="GO:0009451">
    <property type="term" value="P:RNA modification"/>
    <property type="evidence" value="ECO:0007669"/>
    <property type="project" value="InterPro"/>
</dbReference>
<keyword evidence="1" id="KW-0677">Repeat</keyword>
<organism evidence="3 4">
    <name type="scientific">Colocasia esculenta</name>
    <name type="common">Wild taro</name>
    <name type="synonym">Arum esculentum</name>
    <dbReference type="NCBI Taxonomy" id="4460"/>
    <lineage>
        <taxon>Eukaryota</taxon>
        <taxon>Viridiplantae</taxon>
        <taxon>Streptophyta</taxon>
        <taxon>Embryophyta</taxon>
        <taxon>Tracheophyta</taxon>
        <taxon>Spermatophyta</taxon>
        <taxon>Magnoliopsida</taxon>
        <taxon>Liliopsida</taxon>
        <taxon>Araceae</taxon>
        <taxon>Aroideae</taxon>
        <taxon>Colocasieae</taxon>
        <taxon>Colocasia</taxon>
    </lineage>
</organism>
<feature type="repeat" description="PPR" evidence="2">
    <location>
        <begin position="144"/>
        <end position="174"/>
    </location>
</feature>
<dbReference type="SUPFAM" id="SSF48452">
    <property type="entry name" value="TPR-like"/>
    <property type="match status" value="1"/>
</dbReference>
<dbReference type="NCBIfam" id="TIGR00756">
    <property type="entry name" value="PPR"/>
    <property type="match status" value="6"/>
</dbReference>
<proteinExistence type="predicted"/>
<dbReference type="FunFam" id="1.25.40.10:FF:000184">
    <property type="entry name" value="Pentatricopeptide repeat-containing protein, chloroplastic"/>
    <property type="match status" value="1"/>
</dbReference>
<keyword evidence="4" id="KW-1185">Reference proteome</keyword>
<evidence type="ECO:0000256" key="2">
    <source>
        <dbReference type="PROSITE-ProRule" id="PRU00708"/>
    </source>
</evidence>
<evidence type="ECO:0008006" key="5">
    <source>
        <dbReference type="Google" id="ProtNLM"/>
    </source>
</evidence>
<dbReference type="SMR" id="A0A843TTT4"/>
<dbReference type="GO" id="GO:0003723">
    <property type="term" value="F:RNA binding"/>
    <property type="evidence" value="ECO:0007669"/>
    <property type="project" value="InterPro"/>
</dbReference>
<dbReference type="GO" id="GO:0048731">
    <property type="term" value="P:system development"/>
    <property type="evidence" value="ECO:0007669"/>
    <property type="project" value="UniProtKB-ARBA"/>
</dbReference>
<dbReference type="InterPro" id="IPR002885">
    <property type="entry name" value="PPR_rpt"/>
</dbReference>
<evidence type="ECO:0000313" key="3">
    <source>
        <dbReference type="EMBL" id="MQL72890.1"/>
    </source>
</evidence>
<dbReference type="InterPro" id="IPR046960">
    <property type="entry name" value="PPR_At4g14850-like_plant"/>
</dbReference>
<feature type="repeat" description="PPR" evidence="2">
    <location>
        <begin position="82"/>
        <end position="116"/>
    </location>
</feature>
<dbReference type="EMBL" id="NMUH01000146">
    <property type="protein sequence ID" value="MQL72890.1"/>
    <property type="molecule type" value="Genomic_DNA"/>
</dbReference>
<accession>A0A843TTT4</accession>
<gene>
    <name evidence="3" type="ORF">Taro_005260</name>
</gene>
<evidence type="ECO:0000313" key="4">
    <source>
        <dbReference type="Proteomes" id="UP000652761"/>
    </source>
</evidence>
<comment type="caution">
    <text evidence="3">The sequence shown here is derived from an EMBL/GenBank/DDBJ whole genome shotgun (WGS) entry which is preliminary data.</text>
</comment>
<dbReference type="AlphaFoldDB" id="A0A843TTT4"/>
<feature type="repeat" description="PPR" evidence="2">
    <location>
        <begin position="237"/>
        <end position="271"/>
    </location>
</feature>
<dbReference type="Pfam" id="PF20431">
    <property type="entry name" value="E_motif"/>
    <property type="match status" value="1"/>
</dbReference>
<dbReference type="PROSITE" id="PS51375">
    <property type="entry name" value="PPR"/>
    <property type="match status" value="5"/>
</dbReference>
<dbReference type="Pfam" id="PF01535">
    <property type="entry name" value="PPR"/>
    <property type="match status" value="7"/>
</dbReference>
<dbReference type="FunFam" id="1.25.40.10:FF:000125">
    <property type="entry name" value="Pentatricopeptide repeat-containing protein"/>
    <property type="match status" value="1"/>
</dbReference>
<dbReference type="Proteomes" id="UP000652761">
    <property type="component" value="Unassembled WGS sequence"/>
</dbReference>
<dbReference type="PANTHER" id="PTHR47926:SF545">
    <property type="entry name" value="PENTACOTRIPEPTIDE-REPEAT REGION OF PRORP DOMAIN-CONTAINING PROTEIN"/>
    <property type="match status" value="1"/>
</dbReference>
<dbReference type="Pfam" id="PF13041">
    <property type="entry name" value="PPR_2"/>
    <property type="match status" value="2"/>
</dbReference>
<dbReference type="InterPro" id="IPR046848">
    <property type="entry name" value="E_motif"/>
</dbReference>
<name>A0A843TTT4_COLES</name>
<evidence type="ECO:0000256" key="1">
    <source>
        <dbReference type="ARBA" id="ARBA00022737"/>
    </source>
</evidence>
<dbReference type="OrthoDB" id="185373at2759"/>
<dbReference type="PANTHER" id="PTHR47926">
    <property type="entry name" value="PENTATRICOPEPTIDE REPEAT-CONTAINING PROTEIN"/>
    <property type="match status" value="1"/>
</dbReference>